<dbReference type="Pfam" id="PF13919">
    <property type="entry name" value="ASXH"/>
    <property type="match status" value="1"/>
</dbReference>
<protein>
    <submittedName>
        <fullName evidence="3">Asx homology domain-containing protein</fullName>
    </submittedName>
</protein>
<feature type="domain" description="ASX DEUBAD" evidence="2">
    <location>
        <begin position="166"/>
        <end position="268"/>
    </location>
</feature>
<dbReference type="Proteomes" id="UP000887229">
    <property type="component" value="Unassembled WGS sequence"/>
</dbReference>
<gene>
    <name evidence="3" type="ORF">F5Z01DRAFT_638588</name>
</gene>
<proteinExistence type="predicted"/>
<feature type="compositionally biased region" description="Low complexity" evidence="1">
    <location>
        <begin position="22"/>
        <end position="35"/>
    </location>
</feature>
<feature type="region of interest" description="Disordered" evidence="1">
    <location>
        <begin position="290"/>
        <end position="398"/>
    </location>
</feature>
<feature type="compositionally biased region" description="Low complexity" evidence="1">
    <location>
        <begin position="81"/>
        <end position="97"/>
    </location>
</feature>
<feature type="compositionally biased region" description="Basic and acidic residues" evidence="1">
    <location>
        <begin position="298"/>
        <end position="313"/>
    </location>
</feature>
<dbReference type="RefSeq" id="XP_046116244.1">
    <property type="nucleotide sequence ID" value="XM_046262382.1"/>
</dbReference>
<keyword evidence="4" id="KW-1185">Reference proteome</keyword>
<accession>A0A9P7ZIP7</accession>
<feature type="compositionally biased region" description="Low complexity" evidence="1">
    <location>
        <begin position="109"/>
        <end position="121"/>
    </location>
</feature>
<name>A0A9P7ZIP7_9HYPO</name>
<reference evidence="3" key="1">
    <citation type="journal article" date="2021" name="IMA Fungus">
        <title>Genomic characterization of three marine fungi, including Emericellopsis atlantica sp. nov. with signatures of a generalist lifestyle and marine biomass degradation.</title>
        <authorList>
            <person name="Hagestad O.C."/>
            <person name="Hou L."/>
            <person name="Andersen J.H."/>
            <person name="Hansen E.H."/>
            <person name="Altermark B."/>
            <person name="Li C."/>
            <person name="Kuhnert E."/>
            <person name="Cox R.J."/>
            <person name="Crous P.W."/>
            <person name="Spatafora J.W."/>
            <person name="Lail K."/>
            <person name="Amirebrahimi M."/>
            <person name="Lipzen A."/>
            <person name="Pangilinan J."/>
            <person name="Andreopoulos W."/>
            <person name="Hayes R.D."/>
            <person name="Ng V."/>
            <person name="Grigoriev I.V."/>
            <person name="Jackson S.A."/>
            <person name="Sutton T.D.S."/>
            <person name="Dobson A.D.W."/>
            <person name="Rama T."/>
        </authorList>
    </citation>
    <scope>NUCLEOTIDE SEQUENCE</scope>
    <source>
        <strain evidence="3">TS7</strain>
    </source>
</reference>
<sequence>MQQAIADGDSSPLSSIDERFKLSSPPSLTKSSSGLLRDETLPDHTAAGEEDQNTQPTVDKQPQEVEASEIPEGRNDGSGGSSKSPSDPTPPSTHSDGVSSQTTHPAPRPKAQQTTQQAKKPSAQRRLKKPRWDAETIITDPRSPLAKADLRVILCSPHDAPDQANELQSLLSNPKAWDCLDAIEKAEIVALFPDQEAVIHRESGEARPDFSVLRNDNTFRLDCATYVDNVAQGRFDPDWLTSAWAAHERRKIGDFDQYLIDKFEEDWATELPDEFKPVRAQQSQHAITEAAAGNGDDTNGHNDDGKDGAESLKRKSPGIGGDDSPKKAKGPNGEAARPNIVDSTEDQVMSEEQDAQSSARNSAAPEQDNQKKTRRAFRNSLAQRQNHGMDVDDEDELA</sequence>
<dbReference type="AlphaFoldDB" id="A0A9P7ZIP7"/>
<feature type="region of interest" description="Disordered" evidence="1">
    <location>
        <begin position="1"/>
        <end position="140"/>
    </location>
</feature>
<organism evidence="3 4">
    <name type="scientific">Emericellopsis atlantica</name>
    <dbReference type="NCBI Taxonomy" id="2614577"/>
    <lineage>
        <taxon>Eukaryota</taxon>
        <taxon>Fungi</taxon>
        <taxon>Dikarya</taxon>
        <taxon>Ascomycota</taxon>
        <taxon>Pezizomycotina</taxon>
        <taxon>Sordariomycetes</taxon>
        <taxon>Hypocreomycetidae</taxon>
        <taxon>Hypocreales</taxon>
        <taxon>Bionectriaceae</taxon>
        <taxon>Emericellopsis</taxon>
    </lineage>
</organism>
<dbReference type="GeneID" id="70293285"/>
<dbReference type="EMBL" id="MU251263">
    <property type="protein sequence ID" value="KAG9252320.1"/>
    <property type="molecule type" value="Genomic_DNA"/>
</dbReference>
<dbReference type="InterPro" id="IPR028020">
    <property type="entry name" value="ASX_DEUBAD_dom"/>
</dbReference>
<evidence type="ECO:0000259" key="2">
    <source>
        <dbReference type="Pfam" id="PF13919"/>
    </source>
</evidence>
<feature type="compositionally biased region" description="Acidic residues" evidence="1">
    <location>
        <begin position="343"/>
        <end position="354"/>
    </location>
</feature>
<dbReference type="OrthoDB" id="2289918at2759"/>
<evidence type="ECO:0000313" key="4">
    <source>
        <dbReference type="Proteomes" id="UP000887229"/>
    </source>
</evidence>
<comment type="caution">
    <text evidence="3">The sequence shown here is derived from an EMBL/GenBank/DDBJ whole genome shotgun (WGS) entry which is preliminary data.</text>
</comment>
<evidence type="ECO:0000313" key="3">
    <source>
        <dbReference type="EMBL" id="KAG9252320.1"/>
    </source>
</evidence>
<evidence type="ECO:0000256" key="1">
    <source>
        <dbReference type="SAM" id="MobiDB-lite"/>
    </source>
</evidence>